<dbReference type="GO" id="GO:0004930">
    <property type="term" value="F:G protein-coupled receptor activity"/>
    <property type="evidence" value="ECO:0007669"/>
    <property type="project" value="InterPro"/>
</dbReference>
<dbReference type="KEGG" id="tpal:117652555"/>
<feature type="transmembrane region" description="Helical" evidence="7">
    <location>
        <begin position="243"/>
        <end position="262"/>
    </location>
</feature>
<dbReference type="AlphaFoldDB" id="A0A6P9ABV1"/>
<keyword evidence="4 7" id="KW-1133">Transmembrane helix</keyword>
<name>A0A6P9ABV1_THRPL</name>
<evidence type="ECO:0000256" key="3">
    <source>
        <dbReference type="ARBA" id="ARBA00022692"/>
    </source>
</evidence>
<dbReference type="SUPFAM" id="SSF81321">
    <property type="entry name" value="Family A G protein-coupled receptor-like"/>
    <property type="match status" value="1"/>
</dbReference>
<comment type="similarity">
    <text evidence="2">Belongs to the G-protein coupled receptor 1 family.</text>
</comment>
<feature type="transmembrane region" description="Helical" evidence="7">
    <location>
        <begin position="398"/>
        <end position="415"/>
    </location>
</feature>
<evidence type="ECO:0000256" key="1">
    <source>
        <dbReference type="ARBA" id="ARBA00004370"/>
    </source>
</evidence>
<dbReference type="GeneID" id="117652555"/>
<feature type="transmembrane region" description="Helical" evidence="7">
    <location>
        <begin position="282"/>
        <end position="308"/>
    </location>
</feature>
<keyword evidence="9" id="KW-1185">Reference proteome</keyword>
<dbReference type="PANTHER" id="PTHR46641:SF2">
    <property type="entry name" value="FMRFAMIDE RECEPTOR"/>
    <property type="match status" value="1"/>
</dbReference>
<dbReference type="Proteomes" id="UP000515158">
    <property type="component" value="Unplaced"/>
</dbReference>
<feature type="region of interest" description="Disordered" evidence="6">
    <location>
        <begin position="548"/>
        <end position="578"/>
    </location>
</feature>
<proteinExistence type="inferred from homology"/>
<sequence>MCSNASSGAGAAGAMVAGAGCASLAAPLAPLAPVAHPLYPVAPIAPALASWPPDYVLDRRITDYHGAACPYPPSVLDFLPLRGVDASTVEESWPCEVRAYWVLDLQPFVAFVRFIYAYFTLPVVLIGMVLNVFALRVWSSRPMRGTSLAVYLRALSMSDMGALIFTYFLGYWRSHHPAFNTLFLNNETVCRMHKILVSMFPMTSQWLQTALTVERLLVVWRPLRARNPAYPQVAVRAARRTVAVVYITLILVALTKWHFSGFEQYSAFDYQRCEHNSHSSVVAVYVYVALSTYLPGTLIFVSNVMLFLRLRRSDSLRRSLFAGTAHDGAYYSSDAAARTLVLFSLLYLLLQLPLGVVETVELYWDVSLYRPPSSSGAKREAYIFWLCRKLQLKWSRSLLFWLFQLSFVLNFVVYLKSGGRFRVVAKDMAWQWLSCGLTPLRSAGRSAGRSLVWLPRCIGRWSSASSHAAAYAVPGEYGAAACCRVAPEMTTVSDHPDVTLSTTLATATAPMSASGSTGSFSSDSSGNQATPGGLSLCWRPVRSRMSRPRARTNSCPHRCALRRSSQRSPSPSSARYSPCQPCRRARIHTWTTFVRAHQGLLGLGRTARRTCTTTSLTPLTASSEVDTDVDSVFGSPLFAVHQRSQQQCQDLGQGTPPGRDCRDWASPPLHDLDSAAYVNPAFLQPLQDAGAYRSQDLLAVPQDPVGGSFCVDASPSPQDFLRDNPFLGCFSSSNSFSGPSLSLPHPVQHPVPLQDVQDAGLFRSERALHVADGLDTSTRTFRTSRRLERYLSEPHR</sequence>
<keyword evidence="5 7" id="KW-0472">Membrane</keyword>
<dbReference type="InterPro" id="IPR000276">
    <property type="entry name" value="GPCR_Rhodpsn"/>
</dbReference>
<evidence type="ECO:0000256" key="5">
    <source>
        <dbReference type="ARBA" id="ARBA00023136"/>
    </source>
</evidence>
<evidence type="ECO:0000313" key="9">
    <source>
        <dbReference type="Proteomes" id="UP000515158"/>
    </source>
</evidence>
<dbReference type="OrthoDB" id="9990906at2759"/>
<evidence type="ECO:0000256" key="2">
    <source>
        <dbReference type="ARBA" id="ARBA00010663"/>
    </source>
</evidence>
<evidence type="ECO:0000259" key="8">
    <source>
        <dbReference type="PROSITE" id="PS50262"/>
    </source>
</evidence>
<dbReference type="Gene3D" id="1.20.1070.10">
    <property type="entry name" value="Rhodopsin 7-helix transmembrane proteins"/>
    <property type="match status" value="1"/>
</dbReference>
<evidence type="ECO:0000256" key="4">
    <source>
        <dbReference type="ARBA" id="ARBA00022989"/>
    </source>
</evidence>
<feature type="compositionally biased region" description="Low complexity" evidence="6">
    <location>
        <begin position="566"/>
        <end position="578"/>
    </location>
</feature>
<dbReference type="GO" id="GO:0016020">
    <property type="term" value="C:membrane"/>
    <property type="evidence" value="ECO:0007669"/>
    <property type="project" value="UniProtKB-SubCell"/>
</dbReference>
<feature type="domain" description="G-protein coupled receptors family 1 profile" evidence="8">
    <location>
        <begin position="130"/>
        <end position="414"/>
    </location>
</feature>
<gene>
    <name evidence="10" type="primary">LOC117652555</name>
</gene>
<evidence type="ECO:0000256" key="6">
    <source>
        <dbReference type="SAM" id="MobiDB-lite"/>
    </source>
</evidence>
<organism evidence="10">
    <name type="scientific">Thrips palmi</name>
    <name type="common">Melon thrips</name>
    <dbReference type="NCBI Taxonomy" id="161013"/>
    <lineage>
        <taxon>Eukaryota</taxon>
        <taxon>Metazoa</taxon>
        <taxon>Ecdysozoa</taxon>
        <taxon>Arthropoda</taxon>
        <taxon>Hexapoda</taxon>
        <taxon>Insecta</taxon>
        <taxon>Pterygota</taxon>
        <taxon>Neoptera</taxon>
        <taxon>Paraneoptera</taxon>
        <taxon>Thysanoptera</taxon>
        <taxon>Terebrantia</taxon>
        <taxon>Thripoidea</taxon>
        <taxon>Thripidae</taxon>
        <taxon>Thrips</taxon>
    </lineage>
</organism>
<dbReference type="InterPro" id="IPR052954">
    <property type="entry name" value="GPCR-Ligand_Int"/>
</dbReference>
<protein>
    <submittedName>
        <fullName evidence="10">Uncharacterized protein LOC117652555 isoform X1</fullName>
    </submittedName>
</protein>
<dbReference type="PANTHER" id="PTHR46641">
    <property type="entry name" value="FMRFAMIDE RECEPTOR-RELATED"/>
    <property type="match status" value="1"/>
</dbReference>
<feature type="compositionally biased region" description="Low complexity" evidence="6">
    <location>
        <begin position="510"/>
        <end position="526"/>
    </location>
</feature>
<dbReference type="PROSITE" id="PS50262">
    <property type="entry name" value="G_PROTEIN_RECEP_F1_2"/>
    <property type="match status" value="1"/>
</dbReference>
<accession>A0A6P9ABV1</accession>
<evidence type="ECO:0000313" key="10">
    <source>
        <dbReference type="RefSeq" id="XP_034253456.1"/>
    </source>
</evidence>
<keyword evidence="3 7" id="KW-0812">Transmembrane</keyword>
<dbReference type="InParanoid" id="A0A6P9ABV1"/>
<dbReference type="InterPro" id="IPR017452">
    <property type="entry name" value="GPCR_Rhodpsn_7TM"/>
</dbReference>
<reference evidence="10" key="1">
    <citation type="submission" date="2025-08" db="UniProtKB">
        <authorList>
            <consortium name="RefSeq"/>
        </authorList>
    </citation>
    <scope>IDENTIFICATION</scope>
    <source>
        <tissue evidence="10">Total insect</tissue>
    </source>
</reference>
<comment type="subcellular location">
    <subcellularLocation>
        <location evidence="1">Membrane</location>
    </subcellularLocation>
</comment>
<evidence type="ECO:0000256" key="7">
    <source>
        <dbReference type="SAM" id="Phobius"/>
    </source>
</evidence>
<feature type="region of interest" description="Disordered" evidence="6">
    <location>
        <begin position="510"/>
        <end position="531"/>
    </location>
</feature>
<feature type="transmembrane region" description="Helical" evidence="7">
    <location>
        <begin position="115"/>
        <end position="138"/>
    </location>
</feature>
<dbReference type="Pfam" id="PF00001">
    <property type="entry name" value="7tm_1"/>
    <property type="match status" value="1"/>
</dbReference>
<dbReference type="RefSeq" id="XP_034253456.1">
    <property type="nucleotide sequence ID" value="XM_034397565.1"/>
</dbReference>